<keyword evidence="2" id="KW-1185">Reference proteome</keyword>
<gene>
    <name evidence="1" type="ORF">BV25DRAFT_754036</name>
</gene>
<protein>
    <submittedName>
        <fullName evidence="1">Uncharacterized protein</fullName>
    </submittedName>
</protein>
<name>A0ACB8SYF2_9AGAM</name>
<accession>A0ACB8SYF2</accession>
<reference evidence="1" key="1">
    <citation type="submission" date="2021-03" db="EMBL/GenBank/DDBJ databases">
        <authorList>
            <consortium name="DOE Joint Genome Institute"/>
            <person name="Ahrendt S."/>
            <person name="Looney B.P."/>
            <person name="Miyauchi S."/>
            <person name="Morin E."/>
            <person name="Drula E."/>
            <person name="Courty P.E."/>
            <person name="Chicoki N."/>
            <person name="Fauchery L."/>
            <person name="Kohler A."/>
            <person name="Kuo A."/>
            <person name="Labutti K."/>
            <person name="Pangilinan J."/>
            <person name="Lipzen A."/>
            <person name="Riley R."/>
            <person name="Andreopoulos W."/>
            <person name="He G."/>
            <person name="Johnson J."/>
            <person name="Barry K.W."/>
            <person name="Grigoriev I.V."/>
            <person name="Nagy L."/>
            <person name="Hibbett D."/>
            <person name="Henrissat B."/>
            <person name="Matheny P.B."/>
            <person name="Labbe J."/>
            <person name="Martin F."/>
        </authorList>
    </citation>
    <scope>NUCLEOTIDE SEQUENCE</scope>
    <source>
        <strain evidence="1">HHB10654</strain>
    </source>
</reference>
<sequence length="100" mass="11711">MSHRLLRRGRHTSIRVIWSKLPSSPQWYLTEISRAFIIEELGITTASWSLSGRILSIHVLGLCPVERLRCRLRLFKFATTRNGRCEYLIVPYILLQSSQR</sequence>
<proteinExistence type="predicted"/>
<reference evidence="1" key="2">
    <citation type="journal article" date="2022" name="New Phytol.">
        <title>Evolutionary transition to the ectomycorrhizal habit in the genomes of a hyperdiverse lineage of mushroom-forming fungi.</title>
        <authorList>
            <person name="Looney B."/>
            <person name="Miyauchi S."/>
            <person name="Morin E."/>
            <person name="Drula E."/>
            <person name="Courty P.E."/>
            <person name="Kohler A."/>
            <person name="Kuo A."/>
            <person name="LaButti K."/>
            <person name="Pangilinan J."/>
            <person name="Lipzen A."/>
            <person name="Riley R."/>
            <person name="Andreopoulos W."/>
            <person name="He G."/>
            <person name="Johnson J."/>
            <person name="Nolan M."/>
            <person name="Tritt A."/>
            <person name="Barry K.W."/>
            <person name="Grigoriev I.V."/>
            <person name="Nagy L.G."/>
            <person name="Hibbett D."/>
            <person name="Henrissat B."/>
            <person name="Matheny P.B."/>
            <person name="Labbe J."/>
            <person name="Martin F.M."/>
        </authorList>
    </citation>
    <scope>NUCLEOTIDE SEQUENCE</scope>
    <source>
        <strain evidence="1">HHB10654</strain>
    </source>
</reference>
<evidence type="ECO:0000313" key="1">
    <source>
        <dbReference type="EMBL" id="KAI0061424.1"/>
    </source>
</evidence>
<dbReference type="Proteomes" id="UP000814140">
    <property type="component" value="Unassembled WGS sequence"/>
</dbReference>
<organism evidence="1 2">
    <name type="scientific">Artomyces pyxidatus</name>
    <dbReference type="NCBI Taxonomy" id="48021"/>
    <lineage>
        <taxon>Eukaryota</taxon>
        <taxon>Fungi</taxon>
        <taxon>Dikarya</taxon>
        <taxon>Basidiomycota</taxon>
        <taxon>Agaricomycotina</taxon>
        <taxon>Agaricomycetes</taxon>
        <taxon>Russulales</taxon>
        <taxon>Auriscalpiaceae</taxon>
        <taxon>Artomyces</taxon>
    </lineage>
</organism>
<dbReference type="EMBL" id="MU277212">
    <property type="protein sequence ID" value="KAI0061424.1"/>
    <property type="molecule type" value="Genomic_DNA"/>
</dbReference>
<comment type="caution">
    <text evidence="1">The sequence shown here is derived from an EMBL/GenBank/DDBJ whole genome shotgun (WGS) entry which is preliminary data.</text>
</comment>
<evidence type="ECO:0000313" key="2">
    <source>
        <dbReference type="Proteomes" id="UP000814140"/>
    </source>
</evidence>